<dbReference type="AlphaFoldDB" id="A0A1G6K3A4"/>
<accession>A0A1G6K3A4</accession>
<protein>
    <submittedName>
        <fullName evidence="1">Uncharacterized protein</fullName>
    </submittedName>
</protein>
<dbReference type="Proteomes" id="UP000199501">
    <property type="component" value="Unassembled WGS sequence"/>
</dbReference>
<keyword evidence="2" id="KW-1185">Reference proteome</keyword>
<dbReference type="RefSeq" id="WP_091448027.1">
    <property type="nucleotide sequence ID" value="NZ_FMZZ01000001.1"/>
</dbReference>
<evidence type="ECO:0000313" key="1">
    <source>
        <dbReference type="EMBL" id="SDC25368.1"/>
    </source>
</evidence>
<reference evidence="2" key="1">
    <citation type="submission" date="2016-10" db="EMBL/GenBank/DDBJ databases">
        <authorList>
            <person name="Varghese N."/>
            <person name="Submissions S."/>
        </authorList>
    </citation>
    <scope>NUCLEOTIDE SEQUENCE [LARGE SCALE GENOMIC DNA]</scope>
    <source>
        <strain evidence="2">IBRC-M 10403</strain>
    </source>
</reference>
<dbReference type="STRING" id="1271860.SAMN05216174_101689"/>
<gene>
    <name evidence="1" type="ORF">SAMN05216174_101689</name>
</gene>
<evidence type="ECO:0000313" key="2">
    <source>
        <dbReference type="Proteomes" id="UP000199501"/>
    </source>
</evidence>
<proteinExistence type="predicted"/>
<dbReference type="EMBL" id="FMZZ01000001">
    <property type="protein sequence ID" value="SDC25368.1"/>
    <property type="molecule type" value="Genomic_DNA"/>
</dbReference>
<sequence>MPRPEQDPGASDEAAVEAARVELYRRLFGFADPPRYREPGTDQVRERLEADMLRLAAMPPADLIADPDAMATLLEISDHQGWDG</sequence>
<organism evidence="1 2">
    <name type="scientific">Actinokineospora iranica</name>
    <dbReference type="NCBI Taxonomy" id="1271860"/>
    <lineage>
        <taxon>Bacteria</taxon>
        <taxon>Bacillati</taxon>
        <taxon>Actinomycetota</taxon>
        <taxon>Actinomycetes</taxon>
        <taxon>Pseudonocardiales</taxon>
        <taxon>Pseudonocardiaceae</taxon>
        <taxon>Actinokineospora</taxon>
    </lineage>
</organism>
<name>A0A1G6K3A4_9PSEU</name>
<dbReference type="OrthoDB" id="3699127at2"/>